<gene>
    <name evidence="2" type="ORF">ONB1V03_LOCUS11301</name>
</gene>
<proteinExistence type="predicted"/>
<dbReference type="InterPro" id="IPR057989">
    <property type="entry name" value="TPR_RPAP1/MINIYO-like"/>
</dbReference>
<keyword evidence="3" id="KW-1185">Reference proteome</keyword>
<sequence>MLKTLLRSGIRCQISDRVPYFETCGDFFARFVDQFESVSYGNKLFINYLLVFLQMKCSPLFKTKMFTEFVTTFRIIRLPFEEISIPMNDFLMPIESDCQTLEAYLKALLCGALQPKESPIMYLIAVHHLNHRLFRGKPEFSPKDKPIFDRLIRSVHNSKNDLLRQHLLRYSHFDPKQPYGMAISA</sequence>
<protein>
    <recommendedName>
        <fullName evidence="1">RPAP1/MINIYO-like TPR repeats domain-containing protein</fullName>
    </recommendedName>
</protein>
<dbReference type="EMBL" id="CAJPVJ010008315">
    <property type="protein sequence ID" value="CAG2171842.1"/>
    <property type="molecule type" value="Genomic_DNA"/>
</dbReference>
<evidence type="ECO:0000259" key="1">
    <source>
        <dbReference type="Pfam" id="PF25766"/>
    </source>
</evidence>
<evidence type="ECO:0000313" key="2">
    <source>
        <dbReference type="EMBL" id="CAD7654655.1"/>
    </source>
</evidence>
<dbReference type="InterPro" id="IPR039913">
    <property type="entry name" value="RPAP1/Rba50"/>
</dbReference>
<dbReference type="GO" id="GO:0006366">
    <property type="term" value="P:transcription by RNA polymerase II"/>
    <property type="evidence" value="ECO:0007669"/>
    <property type="project" value="InterPro"/>
</dbReference>
<name>A0A7R9M6T2_9ACAR</name>
<dbReference type="PANTHER" id="PTHR21483:SF18">
    <property type="entry name" value="RNA POLYMERASE II-ASSOCIATED PROTEIN 1"/>
    <property type="match status" value="1"/>
</dbReference>
<feature type="domain" description="RPAP1/MINIYO-like TPR repeats" evidence="1">
    <location>
        <begin position="13"/>
        <end position="137"/>
    </location>
</feature>
<evidence type="ECO:0000313" key="3">
    <source>
        <dbReference type="Proteomes" id="UP000728032"/>
    </source>
</evidence>
<dbReference type="OrthoDB" id="348201at2759"/>
<dbReference type="Pfam" id="PF25766">
    <property type="entry name" value="TPR_RPAP1"/>
    <property type="match status" value="1"/>
</dbReference>
<dbReference type="AlphaFoldDB" id="A0A7R9M6T2"/>
<dbReference type="PANTHER" id="PTHR21483">
    <property type="entry name" value="RNA POLYMERASE II-ASSOCIATED PROTEIN 1"/>
    <property type="match status" value="1"/>
</dbReference>
<reference evidence="2" key="1">
    <citation type="submission" date="2020-11" db="EMBL/GenBank/DDBJ databases">
        <authorList>
            <person name="Tran Van P."/>
        </authorList>
    </citation>
    <scope>NUCLEOTIDE SEQUENCE</scope>
</reference>
<accession>A0A7R9M6T2</accession>
<organism evidence="2">
    <name type="scientific">Oppiella nova</name>
    <dbReference type="NCBI Taxonomy" id="334625"/>
    <lineage>
        <taxon>Eukaryota</taxon>
        <taxon>Metazoa</taxon>
        <taxon>Ecdysozoa</taxon>
        <taxon>Arthropoda</taxon>
        <taxon>Chelicerata</taxon>
        <taxon>Arachnida</taxon>
        <taxon>Acari</taxon>
        <taxon>Acariformes</taxon>
        <taxon>Sarcoptiformes</taxon>
        <taxon>Oribatida</taxon>
        <taxon>Brachypylina</taxon>
        <taxon>Oppioidea</taxon>
        <taxon>Oppiidae</taxon>
        <taxon>Oppiella</taxon>
    </lineage>
</organism>
<dbReference type="EMBL" id="OC923140">
    <property type="protein sequence ID" value="CAD7654655.1"/>
    <property type="molecule type" value="Genomic_DNA"/>
</dbReference>
<dbReference type="Proteomes" id="UP000728032">
    <property type="component" value="Unassembled WGS sequence"/>
</dbReference>